<feature type="domain" description="HotDog ACOT-type" evidence="5">
    <location>
        <begin position="7"/>
        <end position="119"/>
    </location>
</feature>
<reference evidence="7 8" key="1">
    <citation type="submission" date="2018-01" db="EMBL/GenBank/DDBJ databases">
        <title>The whole genome sequencing and assembly of Paenibacillus chitinolyticus KCCM 41400 strain.</title>
        <authorList>
            <person name="Kim J.-Y."/>
            <person name="Park M.-K."/>
            <person name="Lee Y.-J."/>
            <person name="Yi H."/>
            <person name="Bahn Y.-S."/>
            <person name="Kim J.F."/>
            <person name="Lee D.-W."/>
        </authorList>
    </citation>
    <scope>NUCLEOTIDE SEQUENCE [LARGE SCALE GENOMIC DNA]</scope>
    <source>
        <strain evidence="7 8">KCCM 41400</strain>
    </source>
</reference>
<protein>
    <submittedName>
        <fullName evidence="7">Acyl-CoA thioesterase</fullName>
    </submittedName>
</protein>
<organism evidence="7 8">
    <name type="scientific">Paenibacillus chitinolyticus</name>
    <dbReference type="NCBI Taxonomy" id="79263"/>
    <lineage>
        <taxon>Bacteria</taxon>
        <taxon>Bacillati</taxon>
        <taxon>Bacillota</taxon>
        <taxon>Bacilli</taxon>
        <taxon>Bacillales</taxon>
        <taxon>Paenibacillaceae</taxon>
        <taxon>Paenibacillus</taxon>
    </lineage>
</organism>
<evidence type="ECO:0000313" key="9">
    <source>
        <dbReference type="Proteomes" id="UP001527202"/>
    </source>
</evidence>
<evidence type="ECO:0000313" key="7">
    <source>
        <dbReference type="EMBL" id="QAV18607.1"/>
    </source>
</evidence>
<dbReference type="OrthoDB" id="9791628at2"/>
<keyword evidence="2 3" id="KW-0378">Hydrolase</keyword>
<evidence type="ECO:0000256" key="2">
    <source>
        <dbReference type="ARBA" id="ARBA00022801"/>
    </source>
</evidence>
<dbReference type="PROSITE" id="PS51770">
    <property type="entry name" value="HOTDOG_ACOT"/>
    <property type="match status" value="1"/>
</dbReference>
<dbReference type="PANTHER" id="PTHR11049:SF24">
    <property type="entry name" value="CYTOSOLIC ACYL COENZYME A THIOESTER HYDROLASE"/>
    <property type="match status" value="1"/>
</dbReference>
<dbReference type="InterPro" id="IPR006683">
    <property type="entry name" value="Thioestr_dom"/>
</dbReference>
<dbReference type="Gene3D" id="3.10.129.10">
    <property type="entry name" value="Hotdog Thioesterase"/>
    <property type="match status" value="1"/>
</dbReference>
<dbReference type="GeneID" id="95375798"/>
<accession>A0A410WWF7</accession>
<proteinExistence type="inferred from homology"/>
<dbReference type="InterPro" id="IPR029069">
    <property type="entry name" value="HotDog_dom_sf"/>
</dbReference>
<keyword evidence="9" id="KW-1185">Reference proteome</keyword>
<dbReference type="KEGG" id="pchi:PC41400_13345"/>
<dbReference type="RefSeq" id="WP_042228040.1">
    <property type="nucleotide sequence ID" value="NZ_CP026520.1"/>
</dbReference>
<dbReference type="CDD" id="cd03442">
    <property type="entry name" value="BFIT_BACH"/>
    <property type="match status" value="1"/>
</dbReference>
<reference evidence="6 9" key="2">
    <citation type="submission" date="2022-05" db="EMBL/GenBank/DDBJ databases">
        <title>Genome Sequencing of Bee-Associated Microbes.</title>
        <authorList>
            <person name="Dunlap C."/>
        </authorList>
    </citation>
    <scope>NUCLEOTIDE SEQUENCE [LARGE SCALE GENOMIC DNA]</scope>
    <source>
        <strain evidence="6 9">NRRL B-23120</strain>
    </source>
</reference>
<dbReference type="Pfam" id="PF03061">
    <property type="entry name" value="4HBT"/>
    <property type="match status" value="1"/>
</dbReference>
<dbReference type="AlphaFoldDB" id="A0A410WWF7"/>
<dbReference type="InterPro" id="IPR033120">
    <property type="entry name" value="HOTDOG_ACOT"/>
</dbReference>
<dbReference type="PANTHER" id="PTHR11049">
    <property type="entry name" value="ACYL COENZYME A THIOESTER HYDROLASE"/>
    <property type="match status" value="1"/>
</dbReference>
<dbReference type="Proteomes" id="UP001527202">
    <property type="component" value="Unassembled WGS sequence"/>
</dbReference>
<dbReference type="InterPro" id="IPR040170">
    <property type="entry name" value="Cytosol_ACT"/>
</dbReference>
<dbReference type="SUPFAM" id="SSF54637">
    <property type="entry name" value="Thioesterase/thiol ester dehydrase-isomerase"/>
    <property type="match status" value="1"/>
</dbReference>
<dbReference type="EMBL" id="CP026520">
    <property type="protein sequence ID" value="QAV18607.1"/>
    <property type="molecule type" value="Genomic_DNA"/>
</dbReference>
<evidence type="ECO:0000313" key="6">
    <source>
        <dbReference type="EMBL" id="MCY9597620.1"/>
    </source>
</evidence>
<evidence type="ECO:0000256" key="4">
    <source>
        <dbReference type="SAM" id="MobiDB-lite"/>
    </source>
</evidence>
<evidence type="ECO:0000259" key="5">
    <source>
        <dbReference type="PROSITE" id="PS51770"/>
    </source>
</evidence>
<evidence type="ECO:0000256" key="3">
    <source>
        <dbReference type="PROSITE-ProRule" id="PRU01106"/>
    </source>
</evidence>
<dbReference type="GO" id="GO:0052816">
    <property type="term" value="F:long-chain fatty acyl-CoA hydrolase activity"/>
    <property type="evidence" value="ECO:0007669"/>
    <property type="project" value="TreeGrafter"/>
</dbReference>
<feature type="region of interest" description="Disordered" evidence="4">
    <location>
        <begin position="122"/>
        <end position="159"/>
    </location>
</feature>
<dbReference type="GO" id="GO:0009062">
    <property type="term" value="P:fatty acid catabolic process"/>
    <property type="evidence" value="ECO:0007669"/>
    <property type="project" value="TreeGrafter"/>
</dbReference>
<gene>
    <name evidence="6" type="ORF">M5X16_17800</name>
    <name evidence="7" type="ORF">PC41400_13345</name>
</gene>
<dbReference type="Proteomes" id="UP000288943">
    <property type="component" value="Chromosome"/>
</dbReference>
<feature type="compositionally biased region" description="Basic and acidic residues" evidence="4">
    <location>
        <begin position="131"/>
        <end position="142"/>
    </location>
</feature>
<name>A0A410WWF7_9BACL</name>
<dbReference type="GO" id="GO:0005829">
    <property type="term" value="C:cytosol"/>
    <property type="evidence" value="ECO:0007669"/>
    <property type="project" value="TreeGrafter"/>
</dbReference>
<evidence type="ECO:0000256" key="1">
    <source>
        <dbReference type="ARBA" id="ARBA00010458"/>
    </source>
</evidence>
<sequence length="159" mass="17904">MEAKPTSVSRSIMTEVIFPLDTNYHGTVFGGKIMEYIDKIATIASMRHCRRGVVTASSDSLDFLAPVHLGEAIELEAFVSWTHRSSMEVYVRVVAENMFTGERRTTATSFITFVALDDEGRPTPVPAVIPETEREKRLHESAPARYEARKKRKAEREAD</sequence>
<dbReference type="EMBL" id="JAMDMJ010000023">
    <property type="protein sequence ID" value="MCY9597620.1"/>
    <property type="molecule type" value="Genomic_DNA"/>
</dbReference>
<evidence type="ECO:0000313" key="8">
    <source>
        <dbReference type="Proteomes" id="UP000288943"/>
    </source>
</evidence>
<comment type="similarity">
    <text evidence="1">Belongs to the acyl coenzyme A hydrolase family.</text>
</comment>
<dbReference type="GO" id="GO:0006637">
    <property type="term" value="P:acyl-CoA metabolic process"/>
    <property type="evidence" value="ECO:0007669"/>
    <property type="project" value="TreeGrafter"/>
</dbReference>